<dbReference type="EMBL" id="AQQR01000001">
    <property type="protein sequence ID" value="OWU77818.1"/>
    <property type="molecule type" value="Genomic_DNA"/>
</dbReference>
<comment type="caution">
    <text evidence="2">The sequence shown here is derived from an EMBL/GenBank/DDBJ whole genome shotgun (WGS) entry which is preliminary data.</text>
</comment>
<dbReference type="OrthoDB" id="7778431at2"/>
<accession>A0A225NX91</accession>
<sequence length="95" mass="10874">MDRTTDPLDPKGLIRESYRIEGITTAECRSIFLDWALGLPLETDTEDARQGLLTRYRPEHPDHPMTLVLLEGMGEPPARGRRRGGWRARDRKTTS</sequence>
<dbReference type="Proteomes" id="UP000215377">
    <property type="component" value="Unassembled WGS sequence"/>
</dbReference>
<name>A0A225NX91_9RHOB</name>
<dbReference type="AlphaFoldDB" id="A0A225NX91"/>
<feature type="region of interest" description="Disordered" evidence="1">
    <location>
        <begin position="72"/>
        <end position="95"/>
    </location>
</feature>
<evidence type="ECO:0000313" key="3">
    <source>
        <dbReference type="Proteomes" id="UP000215377"/>
    </source>
</evidence>
<keyword evidence="3" id="KW-1185">Reference proteome</keyword>
<gene>
    <name evidence="2" type="ORF">ATO3_04020</name>
</gene>
<protein>
    <submittedName>
        <fullName evidence="2">Uncharacterized protein</fullName>
    </submittedName>
</protein>
<organism evidence="2 3">
    <name type="scientific">Marinibacterium profundimaris</name>
    <dbReference type="NCBI Taxonomy" id="1679460"/>
    <lineage>
        <taxon>Bacteria</taxon>
        <taxon>Pseudomonadati</taxon>
        <taxon>Pseudomonadota</taxon>
        <taxon>Alphaproteobacteria</taxon>
        <taxon>Rhodobacterales</taxon>
        <taxon>Paracoccaceae</taxon>
        <taxon>Marinibacterium</taxon>
    </lineage>
</organism>
<evidence type="ECO:0000313" key="2">
    <source>
        <dbReference type="EMBL" id="OWU77818.1"/>
    </source>
</evidence>
<proteinExistence type="predicted"/>
<dbReference type="RefSeq" id="WP_088648486.1">
    <property type="nucleotide sequence ID" value="NZ_AQQR01000001.1"/>
</dbReference>
<reference evidence="2 3" key="1">
    <citation type="submission" date="2013-04" db="EMBL/GenBank/DDBJ databases">
        <title>Oceanicola sp. 22II1-22F33 Genome Sequencing.</title>
        <authorList>
            <person name="Lai Q."/>
            <person name="Li G."/>
            <person name="Shao Z."/>
        </authorList>
    </citation>
    <scope>NUCLEOTIDE SEQUENCE [LARGE SCALE GENOMIC DNA]</scope>
    <source>
        <strain evidence="2 3">22II1-22F33</strain>
    </source>
</reference>
<evidence type="ECO:0000256" key="1">
    <source>
        <dbReference type="SAM" id="MobiDB-lite"/>
    </source>
</evidence>